<reference evidence="1 2" key="1">
    <citation type="submission" date="2021-01" db="EMBL/GenBank/DDBJ databases">
        <title>Whole genome shotgun sequence of Verrucosispora andamanensis NBRC 109075.</title>
        <authorList>
            <person name="Komaki H."/>
            <person name="Tamura T."/>
        </authorList>
    </citation>
    <scope>NUCLEOTIDE SEQUENCE [LARGE SCALE GENOMIC DNA]</scope>
    <source>
        <strain evidence="1 2">NBRC 109075</strain>
    </source>
</reference>
<sequence>MSIASILRGHTSEQYIGRHRRETVQPAAADWSPLHPADRAALAPTYWADRHLPAGPDERTAHHDLAAIERVRAAAQGQPVTWGEVMAELRDQLDQTAPTEQLPAVTGEQPDPAETAVDQIFTDVMTTEHTR</sequence>
<keyword evidence="2" id="KW-1185">Reference proteome</keyword>
<evidence type="ECO:0000313" key="1">
    <source>
        <dbReference type="EMBL" id="GIJ10762.1"/>
    </source>
</evidence>
<dbReference type="Proteomes" id="UP000647017">
    <property type="component" value="Unassembled WGS sequence"/>
</dbReference>
<comment type="caution">
    <text evidence="1">The sequence shown here is derived from an EMBL/GenBank/DDBJ whole genome shotgun (WGS) entry which is preliminary data.</text>
</comment>
<proteinExistence type="predicted"/>
<dbReference type="RefSeq" id="WP_204009479.1">
    <property type="nucleotide sequence ID" value="NZ_BOOZ01000024.1"/>
</dbReference>
<evidence type="ECO:0000313" key="2">
    <source>
        <dbReference type="Proteomes" id="UP000647017"/>
    </source>
</evidence>
<name>A0ABQ4HYQ7_9ACTN</name>
<dbReference type="EMBL" id="BOOZ01000024">
    <property type="protein sequence ID" value="GIJ10762.1"/>
    <property type="molecule type" value="Genomic_DNA"/>
</dbReference>
<accession>A0ABQ4HYQ7</accession>
<organism evidence="1 2">
    <name type="scientific">Micromonospora andamanensis</name>
    <dbReference type="NCBI Taxonomy" id="1287068"/>
    <lineage>
        <taxon>Bacteria</taxon>
        <taxon>Bacillati</taxon>
        <taxon>Actinomycetota</taxon>
        <taxon>Actinomycetes</taxon>
        <taxon>Micromonosporales</taxon>
        <taxon>Micromonosporaceae</taxon>
        <taxon>Micromonospora</taxon>
    </lineage>
</organism>
<gene>
    <name evidence="1" type="ORF">Van01_39760</name>
</gene>
<protein>
    <submittedName>
        <fullName evidence="1">Uncharacterized protein</fullName>
    </submittedName>
</protein>